<feature type="domain" description="Tyr recombinase" evidence="2">
    <location>
        <begin position="1"/>
        <end position="177"/>
    </location>
</feature>
<evidence type="ECO:0000256" key="1">
    <source>
        <dbReference type="ARBA" id="ARBA00023172"/>
    </source>
</evidence>
<organism evidence="3 4">
    <name type="scientific">Desulforamulus aeronauticus DSM 10349</name>
    <dbReference type="NCBI Taxonomy" id="1121421"/>
    <lineage>
        <taxon>Bacteria</taxon>
        <taxon>Bacillati</taxon>
        <taxon>Bacillota</taxon>
        <taxon>Clostridia</taxon>
        <taxon>Eubacteriales</taxon>
        <taxon>Peptococcaceae</taxon>
        <taxon>Desulforamulus</taxon>
    </lineage>
</organism>
<proteinExistence type="predicted"/>
<dbReference type="PANTHER" id="PTHR30349:SF82">
    <property type="entry name" value="INTEGRASE_RECOMBINASE YOEC-RELATED"/>
    <property type="match status" value="1"/>
</dbReference>
<dbReference type="SUPFAM" id="SSF56349">
    <property type="entry name" value="DNA breaking-rejoining enzymes"/>
    <property type="match status" value="1"/>
</dbReference>
<dbReference type="PROSITE" id="PS51898">
    <property type="entry name" value="TYR_RECOMBINASE"/>
    <property type="match status" value="1"/>
</dbReference>
<dbReference type="GO" id="GO:0015074">
    <property type="term" value="P:DNA integration"/>
    <property type="evidence" value="ECO:0007669"/>
    <property type="project" value="InterPro"/>
</dbReference>
<dbReference type="GO" id="GO:0003677">
    <property type="term" value="F:DNA binding"/>
    <property type="evidence" value="ECO:0007669"/>
    <property type="project" value="InterPro"/>
</dbReference>
<accession>A0A1M6SBJ6</accession>
<dbReference type="InterPro" id="IPR011010">
    <property type="entry name" value="DNA_brk_join_enz"/>
</dbReference>
<dbReference type="InterPro" id="IPR050090">
    <property type="entry name" value="Tyrosine_recombinase_XerCD"/>
</dbReference>
<dbReference type="InterPro" id="IPR013762">
    <property type="entry name" value="Integrase-like_cat_sf"/>
</dbReference>
<keyword evidence="4" id="KW-1185">Reference proteome</keyword>
<dbReference type="Gene3D" id="1.10.443.10">
    <property type="entry name" value="Intergrase catalytic core"/>
    <property type="match status" value="1"/>
</dbReference>
<evidence type="ECO:0000313" key="4">
    <source>
        <dbReference type="Proteomes" id="UP000183997"/>
    </source>
</evidence>
<dbReference type="Pfam" id="PF00589">
    <property type="entry name" value="Phage_integrase"/>
    <property type="match status" value="1"/>
</dbReference>
<dbReference type="GO" id="GO:0006310">
    <property type="term" value="P:DNA recombination"/>
    <property type="evidence" value="ECO:0007669"/>
    <property type="project" value="UniProtKB-KW"/>
</dbReference>
<evidence type="ECO:0000313" key="3">
    <source>
        <dbReference type="EMBL" id="SHK42075.1"/>
    </source>
</evidence>
<evidence type="ECO:0000259" key="2">
    <source>
        <dbReference type="PROSITE" id="PS51898"/>
    </source>
</evidence>
<sequence length="181" mass="21160">MLVQPIRDRAIVKRYKDEALKSGLRNYILITFQLNMGFRIGDVVGLKVKDVKGSHMILQEQKTGKSKTQFIPNELRVELDRYTQGMSDEDYLFPSRQKNGKYPHITTTQAYRIVKGIADKLGLEHFGNHSLRKTFGRFYYEETKDLVKLQKIFNHSSQSVTMEYIGLTQDEIDETLKKFYL</sequence>
<dbReference type="AlphaFoldDB" id="A0A1M6SBJ6"/>
<dbReference type="RefSeq" id="WP_072913278.1">
    <property type="nucleotide sequence ID" value="NZ_FRAR01000013.1"/>
</dbReference>
<dbReference type="OrthoDB" id="9788852at2"/>
<dbReference type="Proteomes" id="UP000183997">
    <property type="component" value="Unassembled WGS sequence"/>
</dbReference>
<dbReference type="EMBL" id="FRAR01000013">
    <property type="protein sequence ID" value="SHK42075.1"/>
    <property type="molecule type" value="Genomic_DNA"/>
</dbReference>
<gene>
    <name evidence="3" type="ORF">SAMN02745123_01787</name>
</gene>
<name>A0A1M6SBJ6_9FIRM</name>
<protein>
    <submittedName>
        <fullName evidence="3">Phage integrase family protein</fullName>
    </submittedName>
</protein>
<dbReference type="InterPro" id="IPR002104">
    <property type="entry name" value="Integrase_catalytic"/>
</dbReference>
<dbReference type="PANTHER" id="PTHR30349">
    <property type="entry name" value="PHAGE INTEGRASE-RELATED"/>
    <property type="match status" value="1"/>
</dbReference>
<dbReference type="STRING" id="1121421.SAMN02745123_01787"/>
<keyword evidence="1" id="KW-0233">DNA recombination</keyword>
<reference evidence="4" key="1">
    <citation type="submission" date="2016-11" db="EMBL/GenBank/DDBJ databases">
        <authorList>
            <person name="Varghese N."/>
            <person name="Submissions S."/>
        </authorList>
    </citation>
    <scope>NUCLEOTIDE SEQUENCE [LARGE SCALE GENOMIC DNA]</scope>
    <source>
        <strain evidence="4">DSM 10349</strain>
    </source>
</reference>